<dbReference type="EMBL" id="JACJHX010000012">
    <property type="protein sequence ID" value="MBA9028197.1"/>
    <property type="molecule type" value="Genomic_DNA"/>
</dbReference>
<dbReference type="InterPro" id="IPR006674">
    <property type="entry name" value="HD_domain"/>
</dbReference>
<dbReference type="Pfam" id="PF13487">
    <property type="entry name" value="HD_5"/>
    <property type="match status" value="1"/>
</dbReference>
<dbReference type="CDD" id="cd00077">
    <property type="entry name" value="HDc"/>
    <property type="match status" value="1"/>
</dbReference>
<dbReference type="InterPro" id="IPR003607">
    <property type="entry name" value="HD/PDEase_dom"/>
</dbReference>
<proteinExistence type="predicted"/>
<accession>A0ABR6CV40</accession>
<feature type="domain" description="HD-GYP" evidence="2">
    <location>
        <begin position="113"/>
        <end position="302"/>
    </location>
</feature>
<dbReference type="SUPFAM" id="SSF51182">
    <property type="entry name" value="RmlC-like cupins"/>
    <property type="match status" value="1"/>
</dbReference>
<dbReference type="InterPro" id="IPR037522">
    <property type="entry name" value="HD_GYP_dom"/>
</dbReference>
<keyword evidence="4" id="KW-1185">Reference proteome</keyword>
<dbReference type="PROSITE" id="PS51831">
    <property type="entry name" value="HD"/>
    <property type="match status" value="1"/>
</dbReference>
<reference evidence="3 4" key="1">
    <citation type="submission" date="2020-08" db="EMBL/GenBank/DDBJ databases">
        <title>Genomic Encyclopedia of Type Strains, Phase IV (KMG-IV): sequencing the most valuable type-strain genomes for metagenomic binning, comparative biology and taxonomic classification.</title>
        <authorList>
            <person name="Goeker M."/>
        </authorList>
    </citation>
    <scope>NUCLEOTIDE SEQUENCE [LARGE SCALE GENOMIC DNA]</scope>
    <source>
        <strain evidence="3 4">DSM 105481</strain>
    </source>
</reference>
<protein>
    <submittedName>
        <fullName evidence="3">Nucleotidyltransferase with HDIG domain</fullName>
    </submittedName>
</protein>
<gene>
    <name evidence="3" type="ORF">HNP81_003517</name>
</gene>
<feature type="domain" description="HD" evidence="1">
    <location>
        <begin position="135"/>
        <end position="256"/>
    </location>
</feature>
<dbReference type="InterPro" id="IPR011051">
    <property type="entry name" value="RmlC_Cupin_sf"/>
</dbReference>
<dbReference type="RefSeq" id="WP_182503377.1">
    <property type="nucleotide sequence ID" value="NZ_JACJHX010000012.1"/>
</dbReference>
<dbReference type="InterPro" id="IPR006675">
    <property type="entry name" value="HDIG_dom"/>
</dbReference>
<comment type="caution">
    <text evidence="3">The sequence shown here is derived from an EMBL/GenBank/DDBJ whole genome shotgun (WGS) entry which is preliminary data.</text>
</comment>
<evidence type="ECO:0000259" key="2">
    <source>
        <dbReference type="PROSITE" id="PS51832"/>
    </source>
</evidence>
<dbReference type="Proteomes" id="UP000626697">
    <property type="component" value="Unassembled WGS sequence"/>
</dbReference>
<dbReference type="NCBIfam" id="TIGR00277">
    <property type="entry name" value="HDIG"/>
    <property type="match status" value="1"/>
</dbReference>
<dbReference type="SMART" id="SM00471">
    <property type="entry name" value="HDc"/>
    <property type="match status" value="1"/>
</dbReference>
<dbReference type="PANTHER" id="PTHR43155:SF2">
    <property type="entry name" value="CYCLIC DI-GMP PHOSPHODIESTERASE PA4108"/>
    <property type="match status" value="1"/>
</dbReference>
<organism evidence="3 4">
    <name type="scientific">Peribacillus huizhouensis</name>
    <dbReference type="NCBI Taxonomy" id="1501239"/>
    <lineage>
        <taxon>Bacteria</taxon>
        <taxon>Bacillati</taxon>
        <taxon>Bacillota</taxon>
        <taxon>Bacilli</taxon>
        <taxon>Bacillales</taxon>
        <taxon>Bacillaceae</taxon>
        <taxon>Peribacillus</taxon>
    </lineage>
</organism>
<name>A0ABR6CV40_9BACI</name>
<dbReference type="SUPFAM" id="SSF109604">
    <property type="entry name" value="HD-domain/PDEase-like"/>
    <property type="match status" value="1"/>
</dbReference>
<dbReference type="PANTHER" id="PTHR43155">
    <property type="entry name" value="CYCLIC DI-GMP PHOSPHODIESTERASE PA4108-RELATED"/>
    <property type="match status" value="1"/>
</dbReference>
<evidence type="ECO:0000313" key="3">
    <source>
        <dbReference type="EMBL" id="MBA9028197.1"/>
    </source>
</evidence>
<dbReference type="PROSITE" id="PS51832">
    <property type="entry name" value="HD_GYP"/>
    <property type="match status" value="1"/>
</dbReference>
<evidence type="ECO:0000313" key="4">
    <source>
        <dbReference type="Proteomes" id="UP000626697"/>
    </source>
</evidence>
<evidence type="ECO:0000259" key="1">
    <source>
        <dbReference type="PROSITE" id="PS51831"/>
    </source>
</evidence>
<sequence length="302" mass="34588">MEGLRLMKEGSYIGQVTNNSTIISLLESNSNVEVMLQTVFKDRVFYLYPSDNPKVFEFIYILSGQIEYVENGRKTNLKKNDYFSAKNIKKPILFEAKTDVSYLWIITEPTFHHISEDIENLRKLVLNVESKDKYTYNHGIRVANYSVKIASKLNFSKDQMKDLYLAAELHDIGKINIPLEILQKPGKLTKEEFDIIKKHSKDGADIVSETSYKYLADIIEQHHERLNGSGYPNALQEDEILLPAKIIGVADTFDAMTEDRAYRKAFSAQFAMEEIKGLTGTHYDINVVEALESVLKEEGKIE</sequence>
<dbReference type="Gene3D" id="1.10.3210.10">
    <property type="entry name" value="Hypothetical protein af1432"/>
    <property type="match status" value="1"/>
</dbReference>